<evidence type="ECO:0000313" key="3">
    <source>
        <dbReference type="EMBL" id="GFE55083.1"/>
    </source>
</evidence>
<feature type="domain" description="HTH OST-type" evidence="1">
    <location>
        <begin position="316"/>
        <end position="361"/>
    </location>
</feature>
<organism evidence="3 4">
    <name type="scientific">Babesia ovis</name>
    <dbReference type="NCBI Taxonomy" id="5869"/>
    <lineage>
        <taxon>Eukaryota</taxon>
        <taxon>Sar</taxon>
        <taxon>Alveolata</taxon>
        <taxon>Apicomplexa</taxon>
        <taxon>Aconoidasida</taxon>
        <taxon>Piroplasmida</taxon>
        <taxon>Babesiidae</taxon>
        <taxon>Babesia</taxon>
    </lineage>
</organism>
<name>A0A9W5TDY7_BABOV</name>
<accession>A0A9W5TDY7</accession>
<dbReference type="AlphaFoldDB" id="A0A9W5TDY7"/>
<comment type="caution">
    <text evidence="3">The sequence shown here is derived from an EMBL/GenBank/DDBJ whole genome shotgun (WGS) entry which is preliminary data.</text>
</comment>
<gene>
    <name evidence="3" type="ORF">BaOVIS_024870</name>
</gene>
<keyword evidence="4" id="KW-1185">Reference proteome</keyword>
<evidence type="ECO:0000259" key="2">
    <source>
        <dbReference type="Pfam" id="PF14418"/>
    </source>
</evidence>
<sequence>MAPVLSAQSSTSTNDEEDIYATYGPIKRNCSTGLTSVGCVSSYCHSPEVPDGTSQRHIDLGVEKVLSNVYEAICDLYNEDIFPTMHEIRRKLQRHNSHLVDGNWLLRICKDDSYHRFQIVNVTRGATYHNDNDIQHSCAIMLAGRPFLQHDMEPADPRDLAEVFHHAVCMASTHGIEWEHALQHQDESQRLSNVTQLGGRYLFADYLRKVGSNRFRRLPLGRVVRIVQDAIDVNILSYDCNNVVPVVSSVTAAKKVLAQFAMNKHSSTMRRDAQIRNIRDNIVILLSDKPQKSNDGPGKSMNASKGGGLTLKLNGSDNSISLCKLPLIYKKRFGQDLDFTAGGYSKLTDFLRNEVPECCLEPVNTTFKNDQGNGHSFDKAVIMASIKYKCSTNILFPLAMNSSRLSENAAYRLVTEW</sequence>
<dbReference type="OrthoDB" id="369831at2759"/>
<feature type="domain" description="OST-HTH associated" evidence="2">
    <location>
        <begin position="198"/>
        <end position="260"/>
    </location>
</feature>
<dbReference type="Pfam" id="PF12872">
    <property type="entry name" value="OST-HTH"/>
    <property type="match status" value="1"/>
</dbReference>
<dbReference type="InterPro" id="IPR025677">
    <property type="entry name" value="OST-HTH-assoc_dom"/>
</dbReference>
<evidence type="ECO:0000259" key="1">
    <source>
        <dbReference type="Pfam" id="PF12872"/>
    </source>
</evidence>
<dbReference type="EMBL" id="BLIY01000017">
    <property type="protein sequence ID" value="GFE55083.1"/>
    <property type="molecule type" value="Genomic_DNA"/>
</dbReference>
<protein>
    <submittedName>
        <fullName evidence="3">B-box zinc finger family protein, putative</fullName>
    </submittedName>
</protein>
<evidence type="ECO:0000313" key="4">
    <source>
        <dbReference type="Proteomes" id="UP001057455"/>
    </source>
</evidence>
<dbReference type="Gene3D" id="3.30.420.610">
    <property type="entry name" value="LOTUS domain-like"/>
    <property type="match status" value="1"/>
</dbReference>
<dbReference type="Proteomes" id="UP001057455">
    <property type="component" value="Unassembled WGS sequence"/>
</dbReference>
<reference evidence="3" key="1">
    <citation type="submission" date="2019-12" db="EMBL/GenBank/DDBJ databases">
        <title>Genome sequence of Babesia ovis.</title>
        <authorList>
            <person name="Yamagishi J."/>
            <person name="Sevinc F."/>
            <person name="Xuan X."/>
        </authorList>
    </citation>
    <scope>NUCLEOTIDE SEQUENCE</scope>
    <source>
        <strain evidence="3">Selcuk</strain>
    </source>
</reference>
<proteinExistence type="predicted"/>
<dbReference type="InterPro" id="IPR025605">
    <property type="entry name" value="OST-HTH/LOTUS_dom"/>
</dbReference>
<dbReference type="InterPro" id="IPR041966">
    <property type="entry name" value="LOTUS-like"/>
</dbReference>
<dbReference type="Pfam" id="PF14418">
    <property type="entry name" value="OHA"/>
    <property type="match status" value="1"/>
</dbReference>